<dbReference type="Gene3D" id="3.20.20.140">
    <property type="entry name" value="Metal-dependent hydrolases"/>
    <property type="match status" value="1"/>
</dbReference>
<dbReference type="GO" id="GO:0004534">
    <property type="term" value="F:5'-3' RNA exonuclease activity"/>
    <property type="evidence" value="ECO:0007669"/>
    <property type="project" value="TreeGrafter"/>
</dbReference>
<dbReference type="PANTHER" id="PTHR42924:SF3">
    <property type="entry name" value="POLYMERASE_HISTIDINOL PHOSPHATASE N-TERMINAL DOMAIN-CONTAINING PROTEIN"/>
    <property type="match status" value="1"/>
</dbReference>
<dbReference type="SUPFAM" id="SSF89550">
    <property type="entry name" value="PHP domain-like"/>
    <property type="match status" value="1"/>
</dbReference>
<evidence type="ECO:0000259" key="1">
    <source>
        <dbReference type="SMART" id="SM00481"/>
    </source>
</evidence>
<dbReference type="OrthoDB" id="9801679at2"/>
<dbReference type="InterPro" id="IPR052018">
    <property type="entry name" value="PHP_domain"/>
</dbReference>
<dbReference type="EMBL" id="CP017269">
    <property type="protein sequence ID" value="AOT70306.1"/>
    <property type="molecule type" value="Genomic_DNA"/>
</dbReference>
<dbReference type="AlphaFoldDB" id="A0A1D8GHC7"/>
<dbReference type="Pfam" id="PF02811">
    <property type="entry name" value="PHP"/>
    <property type="match status" value="1"/>
</dbReference>
<proteinExistence type="predicted"/>
<gene>
    <name evidence="2" type="ORF">Gferi_12310</name>
</gene>
<dbReference type="InterPro" id="IPR003141">
    <property type="entry name" value="Pol/His_phosphatase_N"/>
</dbReference>
<dbReference type="InterPro" id="IPR016195">
    <property type="entry name" value="Pol/histidinol_Pase-like"/>
</dbReference>
<dbReference type="PANTHER" id="PTHR42924">
    <property type="entry name" value="EXONUCLEASE"/>
    <property type="match status" value="1"/>
</dbReference>
<dbReference type="CDD" id="cd07432">
    <property type="entry name" value="PHP_HisPPase"/>
    <property type="match status" value="1"/>
</dbReference>
<dbReference type="InterPro" id="IPR004013">
    <property type="entry name" value="PHP_dom"/>
</dbReference>
<dbReference type="SMART" id="SM00481">
    <property type="entry name" value="POLIIIAc"/>
    <property type="match status" value="1"/>
</dbReference>
<organism evidence="2 3">
    <name type="scientific">Geosporobacter ferrireducens</name>
    <dbReference type="NCBI Taxonomy" id="1424294"/>
    <lineage>
        <taxon>Bacteria</taxon>
        <taxon>Bacillati</taxon>
        <taxon>Bacillota</taxon>
        <taxon>Clostridia</taxon>
        <taxon>Peptostreptococcales</taxon>
        <taxon>Thermotaleaceae</taxon>
        <taxon>Geosporobacter</taxon>
    </lineage>
</organism>
<dbReference type="Proteomes" id="UP000095743">
    <property type="component" value="Chromosome"/>
</dbReference>
<dbReference type="GO" id="GO:0035312">
    <property type="term" value="F:5'-3' DNA exonuclease activity"/>
    <property type="evidence" value="ECO:0007669"/>
    <property type="project" value="TreeGrafter"/>
</dbReference>
<dbReference type="NCBIfam" id="NF038032">
    <property type="entry name" value="CehA_McbA_metalo"/>
    <property type="match status" value="1"/>
</dbReference>
<dbReference type="KEGG" id="gfe:Gferi_12310"/>
<dbReference type="RefSeq" id="WP_069976935.1">
    <property type="nucleotide sequence ID" value="NZ_CP017269.1"/>
</dbReference>
<evidence type="ECO:0000313" key="2">
    <source>
        <dbReference type="EMBL" id="AOT70306.1"/>
    </source>
</evidence>
<keyword evidence="3" id="KW-1185">Reference proteome</keyword>
<accession>A0A1D8GHC7</accession>
<protein>
    <recommendedName>
        <fullName evidence="1">Polymerase/histidinol phosphatase N-terminal domain-containing protein</fullName>
    </recommendedName>
</protein>
<evidence type="ECO:0000313" key="3">
    <source>
        <dbReference type="Proteomes" id="UP000095743"/>
    </source>
</evidence>
<sequence>MRDLAHLTEASPVVYRYQGVFSTRDQKKYFQFPFEVKEGATKIYVHLQYNKEPKNILYLQLYDYRRFRGIGKYTANIKKNEIEIFITPTCASPGALFGNIPKGRWIAEIDSVEVFAICKYHLSIEIYYDNNTVSRFAIKKPTQKKHIVSNEKRWYRGDLHIHSQESDGKEPVKEIIKAARENQLDFIAITDHNTISSWQYFKRHKDILLIPGVEVTTPRGHANALGIDDWIDWRIGYRNRTIFDIIKDTRSKGGIFCINHPRILNHNGQVSWNYQGIDYHQVDAIEIWNAPWLLKNTRSNEMARSLWNDLLNQGYRLTAVAGSDLHSFDLYAKRLGSLLNYIYCENLSQEALLQGIKSGKVFMTAGPMVDFNAIYKGKTYMIGEEIVPSENQVVEFHIGVTNTEEELELRIIQDGYILKKYSCPPKEKLNLYFEKVVHDTGWYRIELHHKITDDEEDSLVAITNPIYIVLSSQ</sequence>
<name>A0A1D8GHC7_9FIRM</name>
<reference evidence="2 3" key="1">
    <citation type="submission" date="2016-09" db="EMBL/GenBank/DDBJ databases">
        <title>Genomic analysis reveals versatility of anaerobic energy metabolism of Geosporobacter ferrireducens IRF9 of phylum Firmicutes.</title>
        <authorList>
            <person name="Kim S.-J."/>
        </authorList>
    </citation>
    <scope>NUCLEOTIDE SEQUENCE [LARGE SCALE GENOMIC DNA]</scope>
    <source>
        <strain evidence="2 3">IRF9</strain>
    </source>
</reference>
<feature type="domain" description="Polymerase/histidinol phosphatase N-terminal" evidence="1">
    <location>
        <begin position="157"/>
        <end position="219"/>
    </location>
</feature>